<evidence type="ECO:0000313" key="8">
    <source>
        <dbReference type="EMBL" id="MFC4821391.1"/>
    </source>
</evidence>
<feature type="domain" description="Peptidase S8/S53" evidence="7">
    <location>
        <begin position="143"/>
        <end position="419"/>
    </location>
</feature>
<dbReference type="EMBL" id="JBHSHD010000010">
    <property type="protein sequence ID" value="MFC4821391.1"/>
    <property type="molecule type" value="Genomic_DNA"/>
</dbReference>
<protein>
    <submittedName>
        <fullName evidence="8">S8 family serine peptidase</fullName>
    </submittedName>
</protein>
<keyword evidence="9" id="KW-1185">Reference proteome</keyword>
<keyword evidence="4 5" id="KW-0720">Serine protease</keyword>
<dbReference type="InterPro" id="IPR050131">
    <property type="entry name" value="Peptidase_S8_subtilisin-like"/>
</dbReference>
<dbReference type="PROSITE" id="PS51892">
    <property type="entry name" value="SUBTILASE"/>
    <property type="match status" value="1"/>
</dbReference>
<feature type="chain" id="PRO_5046752885" evidence="6">
    <location>
        <begin position="23"/>
        <end position="452"/>
    </location>
</feature>
<comment type="similarity">
    <text evidence="1 5">Belongs to the peptidase S8 family.</text>
</comment>
<keyword evidence="6" id="KW-0732">Signal</keyword>
<dbReference type="InterPro" id="IPR000209">
    <property type="entry name" value="Peptidase_S8/S53_dom"/>
</dbReference>
<evidence type="ECO:0000256" key="6">
    <source>
        <dbReference type="SAM" id="SignalP"/>
    </source>
</evidence>
<dbReference type="Pfam" id="PF00082">
    <property type="entry name" value="Peptidase_S8"/>
    <property type="match status" value="1"/>
</dbReference>
<dbReference type="InterPro" id="IPR022398">
    <property type="entry name" value="Peptidase_S8_His-AS"/>
</dbReference>
<evidence type="ECO:0000256" key="5">
    <source>
        <dbReference type="PROSITE-ProRule" id="PRU01240"/>
    </source>
</evidence>
<dbReference type="PROSITE" id="PS00138">
    <property type="entry name" value="SUBTILASE_SER"/>
    <property type="match status" value="1"/>
</dbReference>
<proteinExistence type="inferred from homology"/>
<dbReference type="PANTHER" id="PTHR43806">
    <property type="entry name" value="PEPTIDASE S8"/>
    <property type="match status" value="1"/>
</dbReference>
<accession>A0ABV9QX58</accession>
<feature type="active site" description="Charge relay system" evidence="5">
    <location>
        <position position="152"/>
    </location>
</feature>
<dbReference type="PANTHER" id="PTHR43806:SF11">
    <property type="entry name" value="CEREVISIN-RELATED"/>
    <property type="match status" value="1"/>
</dbReference>
<dbReference type="RefSeq" id="WP_380021673.1">
    <property type="nucleotide sequence ID" value="NZ_JBHSHD010000010.1"/>
</dbReference>
<evidence type="ECO:0000256" key="3">
    <source>
        <dbReference type="ARBA" id="ARBA00022801"/>
    </source>
</evidence>
<feature type="active site" description="Charge relay system" evidence="5">
    <location>
        <position position="386"/>
    </location>
</feature>
<reference evidence="9" key="1">
    <citation type="journal article" date="2019" name="Int. J. Syst. Evol. Microbiol.">
        <title>The Global Catalogue of Microorganisms (GCM) 10K type strain sequencing project: providing services to taxonomists for standard genome sequencing and annotation.</title>
        <authorList>
            <consortium name="The Broad Institute Genomics Platform"/>
            <consortium name="The Broad Institute Genome Sequencing Center for Infectious Disease"/>
            <person name="Wu L."/>
            <person name="Ma J."/>
        </authorList>
    </citation>
    <scope>NUCLEOTIDE SEQUENCE [LARGE SCALE GENOMIC DNA]</scope>
    <source>
        <strain evidence="9">CCUG 30340</strain>
    </source>
</reference>
<sequence length="452" mass="45996">MNRLLLPLLLLFPFATTAPALAAGRIGDDVDARLRSAPRATVVVVLKTDAQEGTATQREERKHRIAASVDGVLAALPAGSYALRRRFDHVAAVSLDVSAKAVDALRAQADVVRVDLDVGGGAQMPQAAPLARVSEVRARGLVGQGVKTVVVDSGARLDHPDLAGSIVGQQCFCSSATPGVGCCPNGSDTQSGAGSAADGNGHGTNVTGIVTGDGTQSPQGGAPAAATVVVRMLDDQGRFNTSADIVAALDWIASQHPDAKVVNLSLGTDQLFDTACDDSTAWTMALAQAAAAVAANGTLMTVSSGNQASPTSLAAPACLSHVLAIGAVWDSAMPDQTFLGCTDTGIVADKPTCFTNSNAGIALYAPGAYTTSTGLGAATSTYGGTSQAAPLVAACIADLFQFKPNLTRDRVTAALRASPTHVTDPKNGLSFPRLDCESALIDVDRVFADGFD</sequence>
<evidence type="ECO:0000256" key="4">
    <source>
        <dbReference type="ARBA" id="ARBA00022825"/>
    </source>
</evidence>
<dbReference type="InterPro" id="IPR023828">
    <property type="entry name" value="Peptidase_S8_Ser-AS"/>
</dbReference>
<keyword evidence="3 5" id="KW-0378">Hydrolase</keyword>
<evidence type="ECO:0000256" key="1">
    <source>
        <dbReference type="ARBA" id="ARBA00011073"/>
    </source>
</evidence>
<dbReference type="Proteomes" id="UP001595886">
    <property type="component" value="Unassembled WGS sequence"/>
</dbReference>
<gene>
    <name evidence="8" type="ORF">ACFO6Q_13740</name>
</gene>
<evidence type="ECO:0000313" key="9">
    <source>
        <dbReference type="Proteomes" id="UP001595886"/>
    </source>
</evidence>
<comment type="caution">
    <text evidence="8">The sequence shown here is derived from an EMBL/GenBank/DDBJ whole genome shotgun (WGS) entry which is preliminary data.</text>
</comment>
<keyword evidence="2 5" id="KW-0645">Protease</keyword>
<name>A0ABV9QX58_9GAMM</name>
<dbReference type="Gene3D" id="3.40.50.200">
    <property type="entry name" value="Peptidase S8/S53 domain"/>
    <property type="match status" value="1"/>
</dbReference>
<evidence type="ECO:0000259" key="7">
    <source>
        <dbReference type="Pfam" id="PF00082"/>
    </source>
</evidence>
<dbReference type="InterPro" id="IPR015500">
    <property type="entry name" value="Peptidase_S8_subtilisin-rel"/>
</dbReference>
<dbReference type="SUPFAM" id="SSF52743">
    <property type="entry name" value="Subtilisin-like"/>
    <property type="match status" value="1"/>
</dbReference>
<evidence type="ECO:0000256" key="2">
    <source>
        <dbReference type="ARBA" id="ARBA00022670"/>
    </source>
</evidence>
<feature type="signal peptide" evidence="6">
    <location>
        <begin position="1"/>
        <end position="22"/>
    </location>
</feature>
<dbReference type="InterPro" id="IPR036852">
    <property type="entry name" value="Peptidase_S8/S53_dom_sf"/>
</dbReference>
<feature type="active site" description="Charge relay system" evidence="5">
    <location>
        <position position="202"/>
    </location>
</feature>
<dbReference type="PROSITE" id="PS00137">
    <property type="entry name" value="SUBTILASE_HIS"/>
    <property type="match status" value="1"/>
</dbReference>
<dbReference type="PRINTS" id="PR00723">
    <property type="entry name" value="SUBTILISIN"/>
</dbReference>
<organism evidence="8 9">
    <name type="scientific">Dokdonella ginsengisoli</name>
    <dbReference type="NCBI Taxonomy" id="363846"/>
    <lineage>
        <taxon>Bacteria</taxon>
        <taxon>Pseudomonadati</taxon>
        <taxon>Pseudomonadota</taxon>
        <taxon>Gammaproteobacteria</taxon>
        <taxon>Lysobacterales</taxon>
        <taxon>Rhodanobacteraceae</taxon>
        <taxon>Dokdonella</taxon>
    </lineage>
</organism>